<evidence type="ECO:0000256" key="1">
    <source>
        <dbReference type="ARBA" id="ARBA00023015"/>
    </source>
</evidence>
<evidence type="ECO:0000256" key="4">
    <source>
        <dbReference type="PROSITE-ProRule" id="PRU00335"/>
    </source>
</evidence>
<dbReference type="EMBL" id="BAAAZW010000002">
    <property type="protein sequence ID" value="GAA3952495.1"/>
    <property type="molecule type" value="Genomic_DNA"/>
</dbReference>
<proteinExistence type="predicted"/>
<keyword evidence="7" id="KW-1185">Reference proteome</keyword>
<dbReference type="InterPro" id="IPR009057">
    <property type="entry name" value="Homeodomain-like_sf"/>
</dbReference>
<feature type="DNA-binding region" description="H-T-H motif" evidence="4">
    <location>
        <begin position="37"/>
        <end position="56"/>
    </location>
</feature>
<dbReference type="PROSITE" id="PS50977">
    <property type="entry name" value="HTH_TETR_2"/>
    <property type="match status" value="1"/>
</dbReference>
<dbReference type="InterPro" id="IPR001647">
    <property type="entry name" value="HTH_TetR"/>
</dbReference>
<dbReference type="RefSeq" id="WP_344780885.1">
    <property type="nucleotide sequence ID" value="NZ_BAAAZW010000002.1"/>
</dbReference>
<dbReference type="InterPro" id="IPR050109">
    <property type="entry name" value="HTH-type_TetR-like_transc_reg"/>
</dbReference>
<sequence length="196" mass="21166">MAGMRKTRVTTSPEQQETAILDAAAIEFTDVGVRQANMDAIARAAGVSRSTLYRRFPSKENLLIALANEAFERGMTELEGAVAGLEPAAAVVEAFAHGAAMIDADPLLHRMVIDDAEIRTLTASMSAMFIDMVTDRVAGSLRTAGATMPDEELRRAVEIHVRLVISYLELPSSDEAQRTPEAVRSLAATFLAPMVY</sequence>
<evidence type="ECO:0000313" key="7">
    <source>
        <dbReference type="Proteomes" id="UP001418444"/>
    </source>
</evidence>
<dbReference type="InterPro" id="IPR040611">
    <property type="entry name" value="AlkX_C"/>
</dbReference>
<dbReference type="SUPFAM" id="SSF46689">
    <property type="entry name" value="Homeodomain-like"/>
    <property type="match status" value="1"/>
</dbReference>
<evidence type="ECO:0000256" key="2">
    <source>
        <dbReference type="ARBA" id="ARBA00023125"/>
    </source>
</evidence>
<evidence type="ECO:0000256" key="3">
    <source>
        <dbReference type="ARBA" id="ARBA00023163"/>
    </source>
</evidence>
<dbReference type="Proteomes" id="UP001418444">
    <property type="component" value="Unassembled WGS sequence"/>
</dbReference>
<keyword evidence="3" id="KW-0804">Transcription</keyword>
<accession>A0ABP7NR85</accession>
<dbReference type="PANTHER" id="PTHR30055">
    <property type="entry name" value="HTH-TYPE TRANSCRIPTIONAL REGULATOR RUTR"/>
    <property type="match status" value="1"/>
</dbReference>
<dbReference type="Gene3D" id="1.10.357.10">
    <property type="entry name" value="Tetracycline Repressor, domain 2"/>
    <property type="match status" value="1"/>
</dbReference>
<evidence type="ECO:0000313" key="6">
    <source>
        <dbReference type="EMBL" id="GAA3952495.1"/>
    </source>
</evidence>
<comment type="caution">
    <text evidence="6">The sequence shown here is derived from an EMBL/GenBank/DDBJ whole genome shotgun (WGS) entry which is preliminary data.</text>
</comment>
<dbReference type="PANTHER" id="PTHR30055:SF234">
    <property type="entry name" value="HTH-TYPE TRANSCRIPTIONAL REGULATOR BETI"/>
    <property type="match status" value="1"/>
</dbReference>
<keyword evidence="1" id="KW-0805">Transcription regulation</keyword>
<gene>
    <name evidence="6" type="ORF">GCM10022231_08210</name>
</gene>
<evidence type="ECO:0000259" key="5">
    <source>
        <dbReference type="PROSITE" id="PS50977"/>
    </source>
</evidence>
<reference evidence="7" key="1">
    <citation type="journal article" date="2019" name="Int. J. Syst. Evol. Microbiol.">
        <title>The Global Catalogue of Microorganisms (GCM) 10K type strain sequencing project: providing services to taxonomists for standard genome sequencing and annotation.</title>
        <authorList>
            <consortium name="The Broad Institute Genomics Platform"/>
            <consortium name="The Broad Institute Genome Sequencing Center for Infectious Disease"/>
            <person name="Wu L."/>
            <person name="Ma J."/>
        </authorList>
    </citation>
    <scope>NUCLEOTIDE SEQUENCE [LARGE SCALE GENOMIC DNA]</scope>
    <source>
        <strain evidence="7">JCM 16923</strain>
    </source>
</reference>
<name>A0ABP7NR85_9ACTN</name>
<organism evidence="6 7">
    <name type="scientific">Gordonia caeni</name>
    <dbReference type="NCBI Taxonomy" id="1007097"/>
    <lineage>
        <taxon>Bacteria</taxon>
        <taxon>Bacillati</taxon>
        <taxon>Actinomycetota</taxon>
        <taxon>Actinomycetes</taxon>
        <taxon>Mycobacteriales</taxon>
        <taxon>Gordoniaceae</taxon>
        <taxon>Gordonia</taxon>
    </lineage>
</organism>
<feature type="domain" description="HTH tetR-type" evidence="5">
    <location>
        <begin position="14"/>
        <end position="74"/>
    </location>
</feature>
<dbReference type="Pfam" id="PF00440">
    <property type="entry name" value="TetR_N"/>
    <property type="match status" value="1"/>
</dbReference>
<protein>
    <submittedName>
        <fullName evidence="6">Helix-turn-helix domain-containing protein</fullName>
    </submittedName>
</protein>
<keyword evidence="2 4" id="KW-0238">DNA-binding</keyword>
<dbReference type="PRINTS" id="PR00455">
    <property type="entry name" value="HTHTETR"/>
</dbReference>
<dbReference type="Pfam" id="PF18556">
    <property type="entry name" value="TetR_C_35"/>
    <property type="match status" value="1"/>
</dbReference>